<keyword evidence="4" id="KW-0269">Exonuclease</keyword>
<dbReference type="InterPro" id="IPR012337">
    <property type="entry name" value="RNaseH-like_sf"/>
</dbReference>
<dbReference type="PANTHER" id="PTHR30231:SF4">
    <property type="entry name" value="PROTEIN NEN2"/>
    <property type="match status" value="1"/>
</dbReference>
<dbReference type="InterPro" id="IPR013520">
    <property type="entry name" value="Ribonucl_H"/>
</dbReference>
<evidence type="ECO:0000256" key="4">
    <source>
        <dbReference type="ARBA" id="ARBA00022839"/>
    </source>
</evidence>
<dbReference type="EC" id="2.7.7.7" evidence="1"/>
<dbReference type="PANTHER" id="PTHR30231">
    <property type="entry name" value="DNA POLYMERASE III SUBUNIT EPSILON"/>
    <property type="match status" value="1"/>
</dbReference>
<evidence type="ECO:0000259" key="6">
    <source>
        <dbReference type="SMART" id="SM00479"/>
    </source>
</evidence>
<proteinExistence type="predicted"/>
<dbReference type="NCBIfam" id="TIGR00573">
    <property type="entry name" value="dnaq"/>
    <property type="match status" value="1"/>
</dbReference>
<dbReference type="GO" id="GO:0006260">
    <property type="term" value="P:DNA replication"/>
    <property type="evidence" value="ECO:0007669"/>
    <property type="project" value="InterPro"/>
</dbReference>
<evidence type="ECO:0000256" key="1">
    <source>
        <dbReference type="ARBA" id="ARBA00012417"/>
    </source>
</evidence>
<dbReference type="SUPFAM" id="SSF53098">
    <property type="entry name" value="Ribonuclease H-like"/>
    <property type="match status" value="1"/>
</dbReference>
<comment type="catalytic activity">
    <reaction evidence="5">
        <text>DNA(n) + a 2'-deoxyribonucleoside 5'-triphosphate = DNA(n+1) + diphosphate</text>
        <dbReference type="Rhea" id="RHEA:22508"/>
        <dbReference type="Rhea" id="RHEA-COMP:17339"/>
        <dbReference type="Rhea" id="RHEA-COMP:17340"/>
        <dbReference type="ChEBI" id="CHEBI:33019"/>
        <dbReference type="ChEBI" id="CHEBI:61560"/>
        <dbReference type="ChEBI" id="CHEBI:173112"/>
        <dbReference type="EC" id="2.7.7.7"/>
    </reaction>
</comment>
<organism evidence="7 8">
    <name type="scientific">Atopomonas hussainii</name>
    <dbReference type="NCBI Taxonomy" id="1429083"/>
    <lineage>
        <taxon>Bacteria</taxon>
        <taxon>Pseudomonadati</taxon>
        <taxon>Pseudomonadota</taxon>
        <taxon>Gammaproteobacteria</taxon>
        <taxon>Pseudomonadales</taxon>
        <taxon>Pseudomonadaceae</taxon>
        <taxon>Atopomonas</taxon>
    </lineage>
</organism>
<dbReference type="GO" id="GO:0008408">
    <property type="term" value="F:3'-5' exonuclease activity"/>
    <property type="evidence" value="ECO:0007669"/>
    <property type="project" value="TreeGrafter"/>
</dbReference>
<dbReference type="GO" id="GO:0005829">
    <property type="term" value="C:cytosol"/>
    <property type="evidence" value="ECO:0007669"/>
    <property type="project" value="TreeGrafter"/>
</dbReference>
<keyword evidence="8" id="KW-1185">Reference proteome</keyword>
<dbReference type="SMART" id="SM00479">
    <property type="entry name" value="EXOIII"/>
    <property type="match status" value="1"/>
</dbReference>
<dbReference type="InterPro" id="IPR036397">
    <property type="entry name" value="RNaseH_sf"/>
</dbReference>
<dbReference type="GO" id="GO:0003677">
    <property type="term" value="F:DNA binding"/>
    <property type="evidence" value="ECO:0007669"/>
    <property type="project" value="InterPro"/>
</dbReference>
<dbReference type="AlphaFoldDB" id="A0A1H7KBE3"/>
<evidence type="ECO:0000256" key="3">
    <source>
        <dbReference type="ARBA" id="ARBA00022801"/>
    </source>
</evidence>
<dbReference type="CDD" id="cd06127">
    <property type="entry name" value="DEDDh"/>
    <property type="match status" value="1"/>
</dbReference>
<keyword evidence="2" id="KW-0540">Nuclease</keyword>
<reference evidence="7 8" key="1">
    <citation type="submission" date="2016-10" db="EMBL/GenBank/DDBJ databases">
        <authorList>
            <person name="de Groot N.N."/>
        </authorList>
    </citation>
    <scope>NUCLEOTIDE SEQUENCE [LARGE SCALE GENOMIC DNA]</scope>
    <source>
        <strain evidence="7 8">JCM 19513</strain>
    </source>
</reference>
<dbReference type="Proteomes" id="UP000185766">
    <property type="component" value="Unassembled WGS sequence"/>
</dbReference>
<feature type="domain" description="Exonuclease" evidence="6">
    <location>
        <begin position="41"/>
        <end position="211"/>
    </location>
</feature>
<dbReference type="RefSeq" id="WP_074866624.1">
    <property type="nucleotide sequence ID" value="NZ_FOAS01000005.1"/>
</dbReference>
<keyword evidence="3" id="KW-0378">Hydrolase</keyword>
<dbReference type="EMBL" id="FOAS01000005">
    <property type="protein sequence ID" value="SEK84139.1"/>
    <property type="molecule type" value="Genomic_DNA"/>
</dbReference>
<name>A0A1H7KBE3_9GAMM</name>
<dbReference type="Pfam" id="PF00929">
    <property type="entry name" value="RNase_T"/>
    <property type="match status" value="1"/>
</dbReference>
<accession>A0A1H7KBE3</accession>
<dbReference type="InterPro" id="IPR006054">
    <property type="entry name" value="DnaQ"/>
</dbReference>
<evidence type="ECO:0000256" key="2">
    <source>
        <dbReference type="ARBA" id="ARBA00022722"/>
    </source>
</evidence>
<evidence type="ECO:0000313" key="7">
    <source>
        <dbReference type="EMBL" id="SEK84139.1"/>
    </source>
</evidence>
<gene>
    <name evidence="7" type="ORF">SAMN05216214_105221</name>
</gene>
<evidence type="ECO:0000313" key="8">
    <source>
        <dbReference type="Proteomes" id="UP000185766"/>
    </source>
</evidence>
<dbReference type="Gene3D" id="3.30.420.10">
    <property type="entry name" value="Ribonuclease H-like superfamily/Ribonuclease H"/>
    <property type="match status" value="1"/>
</dbReference>
<dbReference type="STRING" id="1429083.GCA_001885685_01983"/>
<dbReference type="GO" id="GO:0003887">
    <property type="term" value="F:DNA-directed DNA polymerase activity"/>
    <property type="evidence" value="ECO:0007669"/>
    <property type="project" value="UniProtKB-EC"/>
</dbReference>
<evidence type="ECO:0000256" key="5">
    <source>
        <dbReference type="ARBA" id="ARBA00049244"/>
    </source>
</evidence>
<sequence>MSIWQRWFGKPTEPLSSELLARLRELPPAVPLGAQALHAQRFIVMDQETTGLNPQRDKVLSIGAVLLQHGQIIMGEQFEATLRREQNVLNPSVLIHGIAPSAAAAGTPPAQALLSFMEWAGACVFLAFHAPFDQRMLARALKNQLNMQLRHVFLDVAELAPMLCPEANVGRGGLDDWVKHFKLQVLVRHSAAADAQVTAELALILLKKAEQQGIATLAELNQRLHAWRRLQRSRQHA</sequence>
<protein>
    <recommendedName>
        <fullName evidence="1">DNA-directed DNA polymerase</fullName>
        <ecNumber evidence="1">2.7.7.7</ecNumber>
    </recommendedName>
</protein>